<name>A0A0C3S961_PHLG1</name>
<accession>A0A0C3S961</accession>
<dbReference type="PANTHER" id="PTHR31195">
    <property type="entry name" value="GEO02494P1"/>
    <property type="match status" value="1"/>
</dbReference>
<feature type="compositionally biased region" description="Acidic residues" evidence="1">
    <location>
        <begin position="36"/>
        <end position="46"/>
    </location>
</feature>
<dbReference type="Proteomes" id="UP000053257">
    <property type="component" value="Unassembled WGS sequence"/>
</dbReference>
<protein>
    <recommendedName>
        <fullName evidence="2">DUF4604 domain-containing protein</fullName>
    </recommendedName>
</protein>
<dbReference type="PANTHER" id="PTHR31195:SF2">
    <property type="entry name" value="GEO02494P1"/>
    <property type="match status" value="1"/>
</dbReference>
<feature type="compositionally biased region" description="Acidic residues" evidence="1">
    <location>
        <begin position="63"/>
        <end position="78"/>
    </location>
</feature>
<keyword evidence="4" id="KW-1185">Reference proteome</keyword>
<dbReference type="OrthoDB" id="2553298at2759"/>
<dbReference type="EMBL" id="KN840486">
    <property type="protein sequence ID" value="KIP08022.1"/>
    <property type="molecule type" value="Genomic_DNA"/>
</dbReference>
<reference evidence="3 4" key="1">
    <citation type="journal article" date="2014" name="PLoS Genet.">
        <title>Analysis of the Phlebiopsis gigantea genome, transcriptome and secretome provides insight into its pioneer colonization strategies of wood.</title>
        <authorList>
            <person name="Hori C."/>
            <person name="Ishida T."/>
            <person name="Igarashi K."/>
            <person name="Samejima M."/>
            <person name="Suzuki H."/>
            <person name="Master E."/>
            <person name="Ferreira P."/>
            <person name="Ruiz-Duenas F.J."/>
            <person name="Held B."/>
            <person name="Canessa P."/>
            <person name="Larrondo L.F."/>
            <person name="Schmoll M."/>
            <person name="Druzhinina I.S."/>
            <person name="Kubicek C.P."/>
            <person name="Gaskell J.A."/>
            <person name="Kersten P."/>
            <person name="St John F."/>
            <person name="Glasner J."/>
            <person name="Sabat G."/>
            <person name="Splinter BonDurant S."/>
            <person name="Syed K."/>
            <person name="Yadav J."/>
            <person name="Mgbeahuruike A.C."/>
            <person name="Kovalchuk A."/>
            <person name="Asiegbu F.O."/>
            <person name="Lackner G."/>
            <person name="Hoffmeister D."/>
            <person name="Rencoret J."/>
            <person name="Gutierrez A."/>
            <person name="Sun H."/>
            <person name="Lindquist E."/>
            <person name="Barry K."/>
            <person name="Riley R."/>
            <person name="Grigoriev I.V."/>
            <person name="Henrissat B."/>
            <person name="Kues U."/>
            <person name="Berka R.M."/>
            <person name="Martinez A.T."/>
            <person name="Covert S.F."/>
            <person name="Blanchette R.A."/>
            <person name="Cullen D."/>
        </authorList>
    </citation>
    <scope>NUCLEOTIDE SEQUENCE [LARGE SCALE GENOMIC DNA]</scope>
    <source>
        <strain evidence="3 4">11061_1 CR5-6</strain>
    </source>
</reference>
<dbReference type="AlphaFoldDB" id="A0A0C3S961"/>
<dbReference type="Pfam" id="PF15377">
    <property type="entry name" value="DUF4604"/>
    <property type="match status" value="1"/>
</dbReference>
<dbReference type="InterPro" id="IPR040219">
    <property type="entry name" value="KIAA1143-like"/>
</dbReference>
<gene>
    <name evidence="3" type="ORF">PHLGIDRAFT_393390</name>
</gene>
<proteinExistence type="predicted"/>
<organism evidence="3 4">
    <name type="scientific">Phlebiopsis gigantea (strain 11061_1 CR5-6)</name>
    <name type="common">White-rot fungus</name>
    <name type="synonym">Peniophora gigantea</name>
    <dbReference type="NCBI Taxonomy" id="745531"/>
    <lineage>
        <taxon>Eukaryota</taxon>
        <taxon>Fungi</taxon>
        <taxon>Dikarya</taxon>
        <taxon>Basidiomycota</taxon>
        <taxon>Agaricomycotina</taxon>
        <taxon>Agaricomycetes</taxon>
        <taxon>Polyporales</taxon>
        <taxon>Phanerochaetaceae</taxon>
        <taxon>Phlebiopsis</taxon>
    </lineage>
</organism>
<sequence length="187" mass="20555">MSKEPTRHQLSSKLAYQGRTPAFLQRLQNRINGSRDEDEDDEYEDDGSGRPPIPKRPPIPERPDDEPGSAEEDNDDEAPQIVVLKEGKHLTGREVENEKRRAKGLSPLPEGSQAVPQKEPSAQPKEGKKPSTHGLSFSSSGSTTKPATKKRKAVGSIDGDEPGPHKTSVKKKSKKDQKKLLSFNDDA</sequence>
<evidence type="ECO:0000259" key="2">
    <source>
        <dbReference type="Pfam" id="PF15377"/>
    </source>
</evidence>
<dbReference type="InterPro" id="IPR027911">
    <property type="entry name" value="DUF4604"/>
</dbReference>
<feature type="compositionally biased region" description="Basic residues" evidence="1">
    <location>
        <begin position="167"/>
        <end position="177"/>
    </location>
</feature>
<evidence type="ECO:0000313" key="3">
    <source>
        <dbReference type="EMBL" id="KIP08022.1"/>
    </source>
</evidence>
<feature type="domain" description="DUF4604" evidence="2">
    <location>
        <begin position="13"/>
        <end position="186"/>
    </location>
</feature>
<dbReference type="HOGENOM" id="CLU_122481_0_0_1"/>
<evidence type="ECO:0000256" key="1">
    <source>
        <dbReference type="SAM" id="MobiDB-lite"/>
    </source>
</evidence>
<evidence type="ECO:0000313" key="4">
    <source>
        <dbReference type="Proteomes" id="UP000053257"/>
    </source>
</evidence>
<feature type="compositionally biased region" description="Basic and acidic residues" evidence="1">
    <location>
        <begin position="85"/>
        <end position="99"/>
    </location>
</feature>
<feature type="compositionally biased region" description="Low complexity" evidence="1">
    <location>
        <begin position="132"/>
        <end position="144"/>
    </location>
</feature>
<feature type="region of interest" description="Disordered" evidence="1">
    <location>
        <begin position="1"/>
        <end position="187"/>
    </location>
</feature>